<dbReference type="InterPro" id="IPR000835">
    <property type="entry name" value="HTH_MarR-typ"/>
</dbReference>
<dbReference type="InterPro" id="IPR036388">
    <property type="entry name" value="WH-like_DNA-bd_sf"/>
</dbReference>
<proteinExistence type="predicted"/>
<dbReference type="Pfam" id="PF01047">
    <property type="entry name" value="MarR"/>
    <property type="match status" value="1"/>
</dbReference>
<accession>A0ABU8LYA1</accession>
<feature type="domain" description="HTH marR-type" evidence="1">
    <location>
        <begin position="43"/>
        <end position="141"/>
    </location>
</feature>
<dbReference type="InterPro" id="IPR036390">
    <property type="entry name" value="WH_DNA-bd_sf"/>
</dbReference>
<dbReference type="RefSeq" id="WP_337698764.1">
    <property type="nucleotide sequence ID" value="NZ_JBBEGM010000001.1"/>
</dbReference>
<evidence type="ECO:0000313" key="2">
    <source>
        <dbReference type="EMBL" id="MEJ2859707.1"/>
    </source>
</evidence>
<organism evidence="2 3">
    <name type="scientific">Actinomycetospora flava</name>
    <dbReference type="NCBI Taxonomy" id="3129232"/>
    <lineage>
        <taxon>Bacteria</taxon>
        <taxon>Bacillati</taxon>
        <taxon>Actinomycetota</taxon>
        <taxon>Actinomycetes</taxon>
        <taxon>Pseudonocardiales</taxon>
        <taxon>Pseudonocardiaceae</taxon>
        <taxon>Actinomycetospora</taxon>
    </lineage>
</organism>
<sequence>MDDAERQAAAEAELERYRLADRRWPAAALVEVLAVALRRHHHEQARLLGLREVELAALQILDRPRAMSMTALAERLGLTRAGTTPVVDRLVALGKVVRRQDEEDRRRTVVTADVPPGETAPWRQLVEELVARQSRFSDAELQVVTRWIVAMGDALHQRAAGLTDARDRLARRTRPDTRRTNLYSSVDSDHTLS</sequence>
<keyword evidence="3" id="KW-1185">Reference proteome</keyword>
<comment type="caution">
    <text evidence="2">The sequence shown here is derived from an EMBL/GenBank/DDBJ whole genome shotgun (WGS) entry which is preliminary data.</text>
</comment>
<gene>
    <name evidence="2" type="ORF">WCD58_00990</name>
</gene>
<dbReference type="EMBL" id="JBBEGM010000001">
    <property type="protein sequence ID" value="MEJ2859707.1"/>
    <property type="molecule type" value="Genomic_DNA"/>
</dbReference>
<evidence type="ECO:0000259" key="1">
    <source>
        <dbReference type="SMART" id="SM00347"/>
    </source>
</evidence>
<evidence type="ECO:0000313" key="3">
    <source>
        <dbReference type="Proteomes" id="UP001369736"/>
    </source>
</evidence>
<dbReference type="Gene3D" id="1.10.10.10">
    <property type="entry name" value="Winged helix-like DNA-binding domain superfamily/Winged helix DNA-binding domain"/>
    <property type="match status" value="1"/>
</dbReference>
<protein>
    <submittedName>
        <fullName evidence="2">MarR family transcriptional regulator</fullName>
    </submittedName>
</protein>
<dbReference type="InterPro" id="IPR039422">
    <property type="entry name" value="MarR/SlyA-like"/>
</dbReference>
<dbReference type="PANTHER" id="PTHR33164:SF43">
    <property type="entry name" value="HTH-TYPE TRANSCRIPTIONAL REPRESSOR YETL"/>
    <property type="match status" value="1"/>
</dbReference>
<reference evidence="2 3" key="1">
    <citation type="submission" date="2024-03" db="EMBL/GenBank/DDBJ databases">
        <title>Actinomycetospora sp. OC33-EN07, a novel actinomycete isolated from wild orchid (Aerides multiflora).</title>
        <authorList>
            <person name="Suriyachadkun C."/>
        </authorList>
    </citation>
    <scope>NUCLEOTIDE SEQUENCE [LARGE SCALE GENOMIC DNA]</scope>
    <source>
        <strain evidence="2 3">OC33-EN07</strain>
    </source>
</reference>
<dbReference type="SMART" id="SM00347">
    <property type="entry name" value="HTH_MARR"/>
    <property type="match status" value="1"/>
</dbReference>
<name>A0ABU8LYA1_9PSEU</name>
<dbReference type="PANTHER" id="PTHR33164">
    <property type="entry name" value="TRANSCRIPTIONAL REGULATOR, MARR FAMILY"/>
    <property type="match status" value="1"/>
</dbReference>
<dbReference type="SUPFAM" id="SSF46785">
    <property type="entry name" value="Winged helix' DNA-binding domain"/>
    <property type="match status" value="1"/>
</dbReference>
<dbReference type="Proteomes" id="UP001369736">
    <property type="component" value="Unassembled WGS sequence"/>
</dbReference>